<evidence type="ECO:0000256" key="3">
    <source>
        <dbReference type="ARBA" id="ARBA00022741"/>
    </source>
</evidence>
<dbReference type="SUPFAM" id="SSF53613">
    <property type="entry name" value="Ribokinase-like"/>
    <property type="match status" value="1"/>
</dbReference>
<dbReference type="GO" id="GO:0005524">
    <property type="term" value="F:ATP binding"/>
    <property type="evidence" value="ECO:0007669"/>
    <property type="project" value="UniProtKB-KW"/>
</dbReference>
<evidence type="ECO:0000313" key="7">
    <source>
        <dbReference type="EMBL" id="ALP94890.1"/>
    </source>
</evidence>
<feature type="domain" description="Pyridoxamine kinase/Phosphomethylpyrimidine kinase" evidence="6">
    <location>
        <begin position="75"/>
        <end position="262"/>
    </location>
</feature>
<reference evidence="8" key="2">
    <citation type="submission" date="2015-04" db="EMBL/GenBank/DDBJ databases">
        <title>A butyrogenic pathway from the amino acid lysine in a human gut commensal.</title>
        <authorList>
            <person name="de Vos W.M."/>
            <person name="Bui N.T.P."/>
            <person name="Plugge C.M."/>
            <person name="Ritari J."/>
        </authorList>
    </citation>
    <scope>NUCLEOTIDE SEQUENCE [LARGE SCALE GENOMIC DNA]</scope>
    <source>
        <strain evidence="8">AF211</strain>
    </source>
</reference>
<name>A0A0S2W6A9_9FIRM</name>
<dbReference type="GO" id="GO:0009443">
    <property type="term" value="P:pyridoxal 5'-phosphate salvage"/>
    <property type="evidence" value="ECO:0007669"/>
    <property type="project" value="InterPro"/>
</dbReference>
<dbReference type="RefSeq" id="WP_058118215.1">
    <property type="nucleotide sequence ID" value="NZ_CP011307.1"/>
</dbReference>
<evidence type="ECO:0000256" key="1">
    <source>
        <dbReference type="ARBA" id="ARBA00012104"/>
    </source>
</evidence>
<keyword evidence="4 7" id="KW-0418">Kinase</keyword>
<dbReference type="GO" id="GO:0008478">
    <property type="term" value="F:pyridoxal kinase activity"/>
    <property type="evidence" value="ECO:0007669"/>
    <property type="project" value="UniProtKB-EC"/>
</dbReference>
<dbReference type="InterPro" id="IPR013749">
    <property type="entry name" value="PM/HMP-P_kinase-1"/>
</dbReference>
<protein>
    <recommendedName>
        <fullName evidence="1">pyridoxal kinase</fullName>
        <ecNumber evidence="1">2.7.1.35</ecNumber>
    </recommendedName>
</protein>
<dbReference type="InterPro" id="IPR029056">
    <property type="entry name" value="Ribokinase-like"/>
</dbReference>
<dbReference type="STRING" id="1297617.IB211_02499"/>
<dbReference type="NCBIfam" id="NF005491">
    <property type="entry name" value="PRK07105.1"/>
    <property type="match status" value="1"/>
</dbReference>
<evidence type="ECO:0000313" key="8">
    <source>
        <dbReference type="Proteomes" id="UP000064844"/>
    </source>
</evidence>
<dbReference type="Proteomes" id="UP000064844">
    <property type="component" value="Chromosome"/>
</dbReference>
<keyword evidence="8" id="KW-1185">Reference proteome</keyword>
<reference evidence="7 8" key="1">
    <citation type="journal article" date="2015" name="Nat. Commun.">
        <title>Production of butyrate from lysine and the Amadori product fructoselysine by a human gut commensal.</title>
        <authorList>
            <person name="Bui T.P."/>
            <person name="Ritari J."/>
            <person name="Boeren S."/>
            <person name="de Waard P."/>
            <person name="Plugge C.M."/>
            <person name="de Vos W.M."/>
        </authorList>
    </citation>
    <scope>NUCLEOTIDE SEQUENCE [LARGE SCALE GENOMIC DNA]</scope>
    <source>
        <strain evidence="7 8">AF211</strain>
    </source>
</reference>
<sequence length="279" mass="29992">MNLTPRVAAVHDMSGLGRCSLTVALPVLSAMGAQCCPLPTAVLSAHTAFPASHLATFLDLTDEMERMLLHWRKLHVSFDAIYSGFLGSEQQIGILHRLLSEFRRKETLVLVDPVMGDHGKVYRTYTPEMCRLMGELAAGADLITPNLTEAAILLGEDYSSVPTGQAGMERWLTRLSLEGRRSVVITGVSFAPGTVGAGCFDRGSGKIRFAMARQEHGEFSGTGDLFASVLLGASLRGETLADATARAVDFIQKCVSRTLAAGTPVLDGVQFEPLLKELV</sequence>
<organism evidence="7 8">
    <name type="scientific">Intestinimonas butyriciproducens</name>
    <dbReference type="NCBI Taxonomy" id="1297617"/>
    <lineage>
        <taxon>Bacteria</taxon>
        <taxon>Bacillati</taxon>
        <taxon>Bacillota</taxon>
        <taxon>Clostridia</taxon>
        <taxon>Eubacteriales</taxon>
        <taxon>Intestinimonas</taxon>
    </lineage>
</organism>
<dbReference type="GO" id="GO:0005829">
    <property type="term" value="C:cytosol"/>
    <property type="evidence" value="ECO:0007669"/>
    <property type="project" value="TreeGrafter"/>
</dbReference>
<evidence type="ECO:0000256" key="2">
    <source>
        <dbReference type="ARBA" id="ARBA00022679"/>
    </source>
</evidence>
<gene>
    <name evidence="7" type="ORF">IB211_02499</name>
</gene>
<dbReference type="eggNOG" id="COG2240">
    <property type="taxonomic scope" value="Bacteria"/>
</dbReference>
<dbReference type="PANTHER" id="PTHR10534">
    <property type="entry name" value="PYRIDOXAL KINASE"/>
    <property type="match status" value="1"/>
</dbReference>
<dbReference type="Pfam" id="PF08543">
    <property type="entry name" value="Phos_pyr_kin"/>
    <property type="match status" value="1"/>
</dbReference>
<dbReference type="PATRIC" id="fig|1297617.4.peg.2570"/>
<keyword evidence="5" id="KW-0067">ATP-binding</keyword>
<keyword evidence="2 7" id="KW-0808">Transferase</keyword>
<dbReference type="EC" id="2.7.1.35" evidence="1"/>
<dbReference type="CDD" id="cd01173">
    <property type="entry name" value="pyridoxal_pyridoxamine_kinase"/>
    <property type="match status" value="1"/>
</dbReference>
<dbReference type="InterPro" id="IPR004625">
    <property type="entry name" value="PyrdxlKinase"/>
</dbReference>
<evidence type="ECO:0000256" key="5">
    <source>
        <dbReference type="ARBA" id="ARBA00022840"/>
    </source>
</evidence>
<dbReference type="AlphaFoldDB" id="A0A0S2W6A9"/>
<dbReference type="EMBL" id="CP011307">
    <property type="protein sequence ID" value="ALP94890.1"/>
    <property type="molecule type" value="Genomic_DNA"/>
</dbReference>
<dbReference type="PANTHER" id="PTHR10534:SF2">
    <property type="entry name" value="PYRIDOXAL KINASE"/>
    <property type="match status" value="1"/>
</dbReference>
<evidence type="ECO:0000259" key="6">
    <source>
        <dbReference type="Pfam" id="PF08543"/>
    </source>
</evidence>
<proteinExistence type="predicted"/>
<evidence type="ECO:0000256" key="4">
    <source>
        <dbReference type="ARBA" id="ARBA00022777"/>
    </source>
</evidence>
<dbReference type="Gene3D" id="3.40.1190.20">
    <property type="match status" value="1"/>
</dbReference>
<dbReference type="KEGG" id="ibu:IB211_02499"/>
<keyword evidence="3" id="KW-0547">Nucleotide-binding</keyword>
<accession>A0A0S2W6A9</accession>